<feature type="transmembrane region" description="Helical" evidence="6">
    <location>
        <begin position="177"/>
        <end position="195"/>
    </location>
</feature>
<evidence type="ECO:0008006" key="8">
    <source>
        <dbReference type="Google" id="ProtNLM"/>
    </source>
</evidence>
<evidence type="ECO:0000256" key="4">
    <source>
        <dbReference type="ARBA" id="ARBA00022989"/>
    </source>
</evidence>
<dbReference type="Pfam" id="PF01790">
    <property type="entry name" value="LGT"/>
    <property type="match status" value="1"/>
</dbReference>
<keyword evidence="1" id="KW-1003">Cell membrane</keyword>
<dbReference type="GO" id="GO:0008961">
    <property type="term" value="F:phosphatidylglycerol-prolipoprotein diacylglyceryl transferase activity"/>
    <property type="evidence" value="ECO:0007669"/>
    <property type="project" value="InterPro"/>
</dbReference>
<keyword evidence="3 6" id="KW-0812">Transmembrane</keyword>
<evidence type="ECO:0000256" key="5">
    <source>
        <dbReference type="ARBA" id="ARBA00023136"/>
    </source>
</evidence>
<keyword evidence="2" id="KW-0808">Transferase</keyword>
<feature type="transmembrane region" description="Helical" evidence="6">
    <location>
        <begin position="12"/>
        <end position="32"/>
    </location>
</feature>
<evidence type="ECO:0000256" key="6">
    <source>
        <dbReference type="SAM" id="Phobius"/>
    </source>
</evidence>
<keyword evidence="5 6" id="KW-0472">Membrane</keyword>
<feature type="transmembrane region" description="Helical" evidence="6">
    <location>
        <begin position="44"/>
        <end position="66"/>
    </location>
</feature>
<evidence type="ECO:0000256" key="3">
    <source>
        <dbReference type="ARBA" id="ARBA00022692"/>
    </source>
</evidence>
<dbReference type="PANTHER" id="PTHR30589:SF0">
    <property type="entry name" value="PHOSPHATIDYLGLYCEROL--PROLIPOPROTEIN DIACYLGLYCERYL TRANSFERASE"/>
    <property type="match status" value="1"/>
</dbReference>
<dbReference type="NCBIfam" id="TIGR00544">
    <property type="entry name" value="lgt"/>
    <property type="match status" value="1"/>
</dbReference>
<keyword evidence="4 6" id="KW-1133">Transmembrane helix</keyword>
<dbReference type="GO" id="GO:0005886">
    <property type="term" value="C:plasma membrane"/>
    <property type="evidence" value="ECO:0007669"/>
    <property type="project" value="InterPro"/>
</dbReference>
<feature type="transmembrane region" description="Helical" evidence="6">
    <location>
        <begin position="86"/>
        <end position="112"/>
    </location>
</feature>
<dbReference type="GO" id="GO:0042158">
    <property type="term" value="P:lipoprotein biosynthetic process"/>
    <property type="evidence" value="ECO:0007669"/>
    <property type="project" value="InterPro"/>
</dbReference>
<feature type="non-terminal residue" evidence="7">
    <location>
        <position position="204"/>
    </location>
</feature>
<evidence type="ECO:0000313" key="7">
    <source>
        <dbReference type="EMBL" id="SVB52673.1"/>
    </source>
</evidence>
<organism evidence="7">
    <name type="scientific">marine metagenome</name>
    <dbReference type="NCBI Taxonomy" id="408172"/>
    <lineage>
        <taxon>unclassified sequences</taxon>
        <taxon>metagenomes</taxon>
        <taxon>ecological metagenomes</taxon>
    </lineage>
</organism>
<feature type="transmembrane region" description="Helical" evidence="6">
    <location>
        <begin position="124"/>
        <end position="150"/>
    </location>
</feature>
<accession>A0A382ERR8</accession>
<proteinExistence type="predicted"/>
<sequence length="204" mass="22420">MYPILFELGPVVIRGYGVMLALSFVTGIYLALHRSQERGLRYQHMVNLCLIVIIASIAGARILYVIPHWEEFSAHPLDIISPFQSSGSIGLTGLTMYGGFIGAIVSSLWYLNRHKLPIWRATDAFAPSIALGIGVTRVGCFLNGCCFGVPSDVSWAVGFPPNSAAGSFYPDALLHPAQLYNAIFGFAMFALLVWLDRKERFDGF</sequence>
<dbReference type="PANTHER" id="PTHR30589">
    <property type="entry name" value="PROLIPOPROTEIN DIACYLGLYCERYL TRANSFERASE"/>
    <property type="match status" value="1"/>
</dbReference>
<dbReference type="InterPro" id="IPR001640">
    <property type="entry name" value="Lgt"/>
</dbReference>
<evidence type="ECO:0000256" key="2">
    <source>
        <dbReference type="ARBA" id="ARBA00022679"/>
    </source>
</evidence>
<dbReference type="AlphaFoldDB" id="A0A382ERR8"/>
<reference evidence="7" key="1">
    <citation type="submission" date="2018-05" db="EMBL/GenBank/DDBJ databases">
        <authorList>
            <person name="Lanie J.A."/>
            <person name="Ng W.-L."/>
            <person name="Kazmierczak K.M."/>
            <person name="Andrzejewski T.M."/>
            <person name="Davidsen T.M."/>
            <person name="Wayne K.J."/>
            <person name="Tettelin H."/>
            <person name="Glass J.I."/>
            <person name="Rusch D."/>
            <person name="Podicherti R."/>
            <person name="Tsui H.-C.T."/>
            <person name="Winkler M.E."/>
        </authorList>
    </citation>
    <scope>NUCLEOTIDE SEQUENCE</scope>
</reference>
<evidence type="ECO:0000256" key="1">
    <source>
        <dbReference type="ARBA" id="ARBA00022475"/>
    </source>
</evidence>
<gene>
    <name evidence="7" type="ORF">METZ01_LOCUS205527</name>
</gene>
<protein>
    <recommendedName>
        <fullName evidence="8">Prolipoprotein diacylglyceryl transferase</fullName>
    </recommendedName>
</protein>
<name>A0A382ERR8_9ZZZZ</name>
<dbReference type="EMBL" id="UINC01045656">
    <property type="protein sequence ID" value="SVB52673.1"/>
    <property type="molecule type" value="Genomic_DNA"/>
</dbReference>